<dbReference type="PROSITE" id="PS00110">
    <property type="entry name" value="PYRUVATE_KINASE"/>
    <property type="match status" value="1"/>
</dbReference>
<evidence type="ECO:0000256" key="1">
    <source>
        <dbReference type="ARBA" id="ARBA00001958"/>
    </source>
</evidence>
<comment type="caution">
    <text evidence="15">The sequence shown here is derived from an EMBL/GenBank/DDBJ whole genome shotgun (WGS) entry which is preliminary data.</text>
</comment>
<keyword evidence="10" id="KW-0460">Magnesium</keyword>
<evidence type="ECO:0000256" key="6">
    <source>
        <dbReference type="ARBA" id="ARBA00022723"/>
    </source>
</evidence>
<dbReference type="GO" id="GO:0005524">
    <property type="term" value="F:ATP binding"/>
    <property type="evidence" value="ECO:0007669"/>
    <property type="project" value="UniProtKB-KW"/>
</dbReference>
<dbReference type="FunFam" id="2.40.33.10:FF:000001">
    <property type="entry name" value="Pyruvate kinase"/>
    <property type="match status" value="1"/>
</dbReference>
<dbReference type="Proteomes" id="UP000673691">
    <property type="component" value="Unassembled WGS sequence"/>
</dbReference>
<evidence type="ECO:0000256" key="5">
    <source>
        <dbReference type="ARBA" id="ARBA00022679"/>
    </source>
</evidence>
<dbReference type="GO" id="GO:0000287">
    <property type="term" value="F:magnesium ion binding"/>
    <property type="evidence" value="ECO:0007669"/>
    <property type="project" value="InterPro"/>
</dbReference>
<dbReference type="InterPro" id="IPR015806">
    <property type="entry name" value="Pyrv_Knase_insert_dom_sf"/>
</dbReference>
<dbReference type="OrthoDB" id="108365at2759"/>
<dbReference type="EMBL" id="JAEFCI010002321">
    <property type="protein sequence ID" value="KAG5462309.1"/>
    <property type="molecule type" value="Genomic_DNA"/>
</dbReference>
<dbReference type="InterPro" id="IPR001697">
    <property type="entry name" value="Pyr_Knase"/>
</dbReference>
<organism evidence="15 16">
    <name type="scientific">Olpidium bornovanus</name>
    <dbReference type="NCBI Taxonomy" id="278681"/>
    <lineage>
        <taxon>Eukaryota</taxon>
        <taxon>Fungi</taxon>
        <taxon>Fungi incertae sedis</taxon>
        <taxon>Olpidiomycota</taxon>
        <taxon>Olpidiomycotina</taxon>
        <taxon>Olpidiomycetes</taxon>
        <taxon>Olpidiales</taxon>
        <taxon>Olpidiaceae</taxon>
        <taxon>Olpidium</taxon>
    </lineage>
</organism>
<evidence type="ECO:0000256" key="2">
    <source>
        <dbReference type="ARBA" id="ARBA00004997"/>
    </source>
</evidence>
<evidence type="ECO:0000259" key="14">
    <source>
        <dbReference type="Pfam" id="PF00224"/>
    </source>
</evidence>
<evidence type="ECO:0000313" key="16">
    <source>
        <dbReference type="Proteomes" id="UP000673691"/>
    </source>
</evidence>
<feature type="domain" description="Pyruvate kinase barrel" evidence="14">
    <location>
        <begin position="136"/>
        <end position="300"/>
    </location>
</feature>
<keyword evidence="9" id="KW-0067">ATP-binding</keyword>
<dbReference type="GO" id="GO:0016301">
    <property type="term" value="F:kinase activity"/>
    <property type="evidence" value="ECO:0007669"/>
    <property type="project" value="UniProtKB-KW"/>
</dbReference>
<feature type="domain" description="Pyruvate kinase barrel" evidence="14">
    <location>
        <begin position="30"/>
        <end position="115"/>
    </location>
</feature>
<dbReference type="UniPathway" id="UPA00109">
    <property type="reaction ID" value="UER00188"/>
</dbReference>
<protein>
    <recommendedName>
        <fullName evidence="4">pyruvate kinase</fullName>
        <ecNumber evidence="4">2.7.1.40</ecNumber>
    </recommendedName>
</protein>
<dbReference type="InterPro" id="IPR040442">
    <property type="entry name" value="Pyrv_kinase-like_dom_sf"/>
</dbReference>
<keyword evidence="11" id="KW-0324">Glycolysis</keyword>
<evidence type="ECO:0000256" key="13">
    <source>
        <dbReference type="ARBA" id="ARBA00048152"/>
    </source>
</evidence>
<comment type="similarity">
    <text evidence="3">Belongs to the pyruvate kinase family.</text>
</comment>
<dbReference type="SUPFAM" id="SSF50800">
    <property type="entry name" value="PK beta-barrel domain-like"/>
    <property type="match status" value="1"/>
</dbReference>
<evidence type="ECO:0000256" key="10">
    <source>
        <dbReference type="ARBA" id="ARBA00022842"/>
    </source>
</evidence>
<dbReference type="InterPro" id="IPR011037">
    <property type="entry name" value="Pyrv_Knase-like_insert_dom_sf"/>
</dbReference>
<sequence length="334" mass="36094">MTLTGAPDLITSQLEWNRNLDVNGEPKALRKCSIVCTIGPKTNSVEMISALRDAGMNVLRMNFSHGSYEYHGSVVANARASKAKNGRVLAIALDTKGPEIRTGQTVGDVEVRVVVDACYVAAPHTVAAVDQACLPQIPIPAGHVMTFSMDEKHFAAGSKEVMFVDYKNLPKVTDVGKLIFVDDGILSFEVLEVGADYVKVRSQNAGKLASKKGVNLPNTDVDLPAVSEKDKKDLLWGVEQGVDMIFASFIRRAADVHQIRSVLGEKGKNIKIIVKIENMQGVNNFDEILEATDGVMVARGVRHSFFLTSCFLLSEASAVRCVSNTSALTSLTLA</sequence>
<dbReference type="Gene3D" id="2.40.33.10">
    <property type="entry name" value="PK beta-barrel domain-like"/>
    <property type="match status" value="1"/>
</dbReference>
<dbReference type="EC" id="2.7.1.40" evidence="4"/>
<evidence type="ECO:0000256" key="9">
    <source>
        <dbReference type="ARBA" id="ARBA00022840"/>
    </source>
</evidence>
<dbReference type="GO" id="GO:0004743">
    <property type="term" value="F:pyruvate kinase activity"/>
    <property type="evidence" value="ECO:0007669"/>
    <property type="project" value="UniProtKB-EC"/>
</dbReference>
<evidence type="ECO:0000256" key="3">
    <source>
        <dbReference type="ARBA" id="ARBA00008663"/>
    </source>
</evidence>
<keyword evidence="5" id="KW-0808">Transferase</keyword>
<evidence type="ECO:0000256" key="4">
    <source>
        <dbReference type="ARBA" id="ARBA00012142"/>
    </source>
</evidence>
<name>A0A8H8DKW9_9FUNG</name>
<evidence type="ECO:0000256" key="11">
    <source>
        <dbReference type="ARBA" id="ARBA00023152"/>
    </source>
</evidence>
<proteinExistence type="inferred from homology"/>
<accession>A0A8H8DKW9</accession>
<evidence type="ECO:0000256" key="8">
    <source>
        <dbReference type="ARBA" id="ARBA00022777"/>
    </source>
</evidence>
<dbReference type="InterPro" id="IPR018209">
    <property type="entry name" value="Pyrv_Knase_AS"/>
</dbReference>
<dbReference type="AlphaFoldDB" id="A0A8H8DKW9"/>
<gene>
    <name evidence="15" type="ORF">BJ554DRAFT_5383</name>
</gene>
<dbReference type="GO" id="GO:0030955">
    <property type="term" value="F:potassium ion binding"/>
    <property type="evidence" value="ECO:0007669"/>
    <property type="project" value="InterPro"/>
</dbReference>
<comment type="catalytic activity">
    <reaction evidence="13">
        <text>pyruvate + ATP = phosphoenolpyruvate + ADP + H(+)</text>
        <dbReference type="Rhea" id="RHEA:18157"/>
        <dbReference type="ChEBI" id="CHEBI:15361"/>
        <dbReference type="ChEBI" id="CHEBI:15378"/>
        <dbReference type="ChEBI" id="CHEBI:30616"/>
        <dbReference type="ChEBI" id="CHEBI:58702"/>
        <dbReference type="ChEBI" id="CHEBI:456216"/>
        <dbReference type="EC" id="2.7.1.40"/>
    </reaction>
</comment>
<evidence type="ECO:0000256" key="12">
    <source>
        <dbReference type="ARBA" id="ARBA00023317"/>
    </source>
</evidence>
<keyword evidence="12 15" id="KW-0670">Pyruvate</keyword>
<dbReference type="Pfam" id="PF00224">
    <property type="entry name" value="PK"/>
    <property type="match status" value="2"/>
</dbReference>
<evidence type="ECO:0000313" key="15">
    <source>
        <dbReference type="EMBL" id="KAG5462309.1"/>
    </source>
</evidence>
<dbReference type="InterPro" id="IPR015813">
    <property type="entry name" value="Pyrv/PenolPyrv_kinase-like_dom"/>
</dbReference>
<reference evidence="15 16" key="1">
    <citation type="journal article" name="Sci. Rep.">
        <title>Genome-scale phylogenetic analyses confirm Olpidium as the closest living zoosporic fungus to the non-flagellated, terrestrial fungi.</title>
        <authorList>
            <person name="Chang Y."/>
            <person name="Rochon D."/>
            <person name="Sekimoto S."/>
            <person name="Wang Y."/>
            <person name="Chovatia M."/>
            <person name="Sandor L."/>
            <person name="Salamov A."/>
            <person name="Grigoriev I.V."/>
            <person name="Stajich J.E."/>
            <person name="Spatafora J.W."/>
        </authorList>
    </citation>
    <scope>NUCLEOTIDE SEQUENCE [LARGE SCALE GENOMIC DNA]</scope>
    <source>
        <strain evidence="15">S191</strain>
    </source>
</reference>
<dbReference type="InterPro" id="IPR015793">
    <property type="entry name" value="Pyrv_Knase_brl"/>
</dbReference>
<dbReference type="SUPFAM" id="SSF51621">
    <property type="entry name" value="Phosphoenolpyruvate/pyruvate domain"/>
    <property type="match status" value="1"/>
</dbReference>
<comment type="cofactor">
    <cofactor evidence="1">
        <name>K(+)</name>
        <dbReference type="ChEBI" id="CHEBI:29103"/>
    </cofactor>
</comment>
<keyword evidence="7" id="KW-0547">Nucleotide-binding</keyword>
<evidence type="ECO:0000256" key="7">
    <source>
        <dbReference type="ARBA" id="ARBA00022741"/>
    </source>
</evidence>
<keyword evidence="8 15" id="KW-0418">Kinase</keyword>
<keyword evidence="6" id="KW-0479">Metal-binding</keyword>
<dbReference type="Gene3D" id="3.20.20.60">
    <property type="entry name" value="Phosphoenolpyruvate-binding domains"/>
    <property type="match status" value="1"/>
</dbReference>
<dbReference type="PANTHER" id="PTHR11817">
    <property type="entry name" value="PYRUVATE KINASE"/>
    <property type="match status" value="1"/>
</dbReference>
<keyword evidence="16" id="KW-1185">Reference proteome</keyword>
<comment type="pathway">
    <text evidence="2">Carbohydrate degradation; glycolysis; pyruvate from D-glyceraldehyde 3-phosphate: step 5/5.</text>
</comment>
<feature type="non-terminal residue" evidence="15">
    <location>
        <position position="334"/>
    </location>
</feature>